<evidence type="ECO:0000313" key="2">
    <source>
        <dbReference type="EMBL" id="PIC22956.1"/>
    </source>
</evidence>
<dbReference type="EMBL" id="PDUG01000005">
    <property type="protein sequence ID" value="PIC22956.1"/>
    <property type="molecule type" value="Genomic_DNA"/>
</dbReference>
<evidence type="ECO:0000256" key="1">
    <source>
        <dbReference type="SAM" id="MobiDB-lite"/>
    </source>
</evidence>
<dbReference type="OrthoDB" id="5844122at2759"/>
<name>A0A2G5T797_9PELO</name>
<proteinExistence type="predicted"/>
<protein>
    <submittedName>
        <fullName evidence="2">Uncharacterized protein</fullName>
    </submittedName>
</protein>
<feature type="region of interest" description="Disordered" evidence="1">
    <location>
        <begin position="1"/>
        <end position="26"/>
    </location>
</feature>
<keyword evidence="3" id="KW-1185">Reference proteome</keyword>
<dbReference type="Proteomes" id="UP000230233">
    <property type="component" value="Chromosome V"/>
</dbReference>
<feature type="compositionally biased region" description="Basic and acidic residues" evidence="1">
    <location>
        <begin position="1"/>
        <end position="12"/>
    </location>
</feature>
<gene>
    <name evidence="2" type="primary">Cnig_chr_V.g16823</name>
    <name evidence="2" type="ORF">B9Z55_016823</name>
</gene>
<organism evidence="2 3">
    <name type="scientific">Caenorhabditis nigoni</name>
    <dbReference type="NCBI Taxonomy" id="1611254"/>
    <lineage>
        <taxon>Eukaryota</taxon>
        <taxon>Metazoa</taxon>
        <taxon>Ecdysozoa</taxon>
        <taxon>Nematoda</taxon>
        <taxon>Chromadorea</taxon>
        <taxon>Rhabditida</taxon>
        <taxon>Rhabditina</taxon>
        <taxon>Rhabditomorpha</taxon>
        <taxon>Rhabditoidea</taxon>
        <taxon>Rhabditidae</taxon>
        <taxon>Peloderinae</taxon>
        <taxon>Caenorhabditis</taxon>
    </lineage>
</organism>
<dbReference type="AlphaFoldDB" id="A0A2G5T797"/>
<accession>A0A2G5T797</accession>
<sequence>MGSREREKERVSQHRGKTGRSNTTQYRKMIPKKIAEVVGDTDTCRRFFVFGIFWTYMGQNVTQIWDK</sequence>
<reference evidence="3" key="1">
    <citation type="submission" date="2017-10" db="EMBL/GenBank/DDBJ databases">
        <title>Rapid genome shrinkage in a self-fertile nematode reveals novel sperm competition proteins.</title>
        <authorList>
            <person name="Yin D."/>
            <person name="Schwarz E.M."/>
            <person name="Thomas C.G."/>
            <person name="Felde R.L."/>
            <person name="Korf I.F."/>
            <person name="Cutter A.D."/>
            <person name="Schartner C.M."/>
            <person name="Ralston E.J."/>
            <person name="Meyer B.J."/>
            <person name="Haag E.S."/>
        </authorList>
    </citation>
    <scope>NUCLEOTIDE SEQUENCE [LARGE SCALE GENOMIC DNA]</scope>
    <source>
        <strain evidence="3">JU1422</strain>
    </source>
</reference>
<comment type="caution">
    <text evidence="2">The sequence shown here is derived from an EMBL/GenBank/DDBJ whole genome shotgun (WGS) entry which is preliminary data.</text>
</comment>
<evidence type="ECO:0000313" key="3">
    <source>
        <dbReference type="Proteomes" id="UP000230233"/>
    </source>
</evidence>